<sequence length="456" mass="49937">MKTNDVEILVIGAGIVGIATAYYLAVQHKRARLLIVDEGQPMALTSAQSGENYRNWWPHPTMADFTDHSTDLMEEIARRSDNRIHMTRRGYLLVTREERPEELLQQLYAGYGEQAAKLIRLHEGASRGYVPPHSADWQNAPDGVDVLLGRDLIAAHYPTFDKAVSTALHIRRAGDISGQQLGQYMLETMRPLGAQFQQAKVVGIARTDRFTVDVLADGARQTITTDIIVNAAGPFAANIAAMHGEALPIVNVLQQKIAFADRNRAVDRKMPFAIDLDGQTLAWSDDEREALSAAPEFARLLAPMPGSIHCRPDGGDHGEWIKLGWAFNAEQTTAPVREPELNPYFPEVVLRAASRLQPRLAQYLGALPRDRVHYGGYYPMTKENWPLIGSAKTPGVFLATALSGYGTMGACAAGDLCARAVVGAPVPGFARSLSLARYDDKALMEQLAASESRGLL</sequence>
<organism evidence="4 5">
    <name type="scientific">Bradyrhizobium erythrophlei</name>
    <dbReference type="NCBI Taxonomy" id="1437360"/>
    <lineage>
        <taxon>Bacteria</taxon>
        <taxon>Pseudomonadati</taxon>
        <taxon>Pseudomonadota</taxon>
        <taxon>Alphaproteobacteria</taxon>
        <taxon>Hyphomicrobiales</taxon>
        <taxon>Nitrobacteraceae</taxon>
        <taxon>Bradyrhizobium</taxon>
    </lineage>
</organism>
<reference evidence="4 5" key="1">
    <citation type="submission" date="2016-10" db="EMBL/GenBank/DDBJ databases">
        <authorList>
            <person name="de Groot N.N."/>
        </authorList>
    </citation>
    <scope>NUCLEOTIDE SEQUENCE [LARGE SCALE GENOMIC DNA]</scope>
    <source>
        <strain evidence="4 5">MT12</strain>
    </source>
</reference>
<proteinExistence type="predicted"/>
<dbReference type="GO" id="GO:0005737">
    <property type="term" value="C:cytoplasm"/>
    <property type="evidence" value="ECO:0007669"/>
    <property type="project" value="TreeGrafter"/>
</dbReference>
<evidence type="ECO:0000256" key="1">
    <source>
        <dbReference type="ARBA" id="ARBA00023002"/>
    </source>
</evidence>
<evidence type="ECO:0000256" key="2">
    <source>
        <dbReference type="SAM" id="Phobius"/>
    </source>
</evidence>
<keyword evidence="2" id="KW-1133">Transmembrane helix</keyword>
<feature type="transmembrane region" description="Helical" evidence="2">
    <location>
        <begin position="6"/>
        <end position="25"/>
    </location>
</feature>
<evidence type="ECO:0000313" key="5">
    <source>
        <dbReference type="Proteomes" id="UP000198992"/>
    </source>
</evidence>
<dbReference type="Gene3D" id="3.50.50.60">
    <property type="entry name" value="FAD/NAD(P)-binding domain"/>
    <property type="match status" value="3"/>
</dbReference>
<dbReference type="GO" id="GO:0016491">
    <property type="term" value="F:oxidoreductase activity"/>
    <property type="evidence" value="ECO:0007669"/>
    <property type="project" value="UniProtKB-KW"/>
</dbReference>
<dbReference type="OrthoDB" id="9772081at2"/>
<dbReference type="InterPro" id="IPR036188">
    <property type="entry name" value="FAD/NAD-bd_sf"/>
</dbReference>
<gene>
    <name evidence="4" type="ORF">SAMN05444164_5041</name>
</gene>
<dbReference type="PANTHER" id="PTHR13847">
    <property type="entry name" value="SARCOSINE DEHYDROGENASE-RELATED"/>
    <property type="match status" value="1"/>
</dbReference>
<dbReference type="RefSeq" id="WP_092120605.1">
    <property type="nucleotide sequence ID" value="NZ_FNTH01000001.1"/>
</dbReference>
<dbReference type="EMBL" id="FNTH01000001">
    <property type="protein sequence ID" value="SED53893.1"/>
    <property type="molecule type" value="Genomic_DNA"/>
</dbReference>
<feature type="domain" description="FAD dependent oxidoreductase" evidence="3">
    <location>
        <begin position="8"/>
        <end position="419"/>
    </location>
</feature>
<keyword evidence="2" id="KW-0812">Transmembrane</keyword>
<dbReference type="SUPFAM" id="SSF51905">
    <property type="entry name" value="FAD/NAD(P)-binding domain"/>
    <property type="match status" value="1"/>
</dbReference>
<keyword evidence="1" id="KW-0560">Oxidoreductase</keyword>
<dbReference type="InterPro" id="IPR006076">
    <property type="entry name" value="FAD-dep_OxRdtase"/>
</dbReference>
<name>A0A1H5BGZ1_9BRAD</name>
<evidence type="ECO:0000313" key="4">
    <source>
        <dbReference type="EMBL" id="SED53893.1"/>
    </source>
</evidence>
<dbReference type="Pfam" id="PF01266">
    <property type="entry name" value="DAO"/>
    <property type="match status" value="1"/>
</dbReference>
<evidence type="ECO:0000259" key="3">
    <source>
        <dbReference type="Pfam" id="PF01266"/>
    </source>
</evidence>
<protein>
    <submittedName>
        <fullName evidence="4">Glycine/D-amino acid oxidase</fullName>
    </submittedName>
</protein>
<keyword evidence="2" id="KW-0472">Membrane</keyword>
<dbReference type="AlphaFoldDB" id="A0A1H5BGZ1"/>
<dbReference type="Gene3D" id="3.30.9.10">
    <property type="entry name" value="D-Amino Acid Oxidase, subunit A, domain 2"/>
    <property type="match status" value="3"/>
</dbReference>
<accession>A0A1H5BGZ1</accession>
<dbReference type="Proteomes" id="UP000198992">
    <property type="component" value="Unassembled WGS sequence"/>
</dbReference>
<dbReference type="PANTHER" id="PTHR13847:SF287">
    <property type="entry name" value="FAD-DEPENDENT OXIDOREDUCTASE DOMAIN-CONTAINING PROTEIN 1"/>
    <property type="match status" value="1"/>
</dbReference>